<evidence type="ECO:0000259" key="5">
    <source>
        <dbReference type="PROSITE" id="PS51792"/>
    </source>
</evidence>
<feature type="region of interest" description="Disordered" evidence="4">
    <location>
        <begin position="118"/>
        <end position="169"/>
    </location>
</feature>
<sequence length="169" mass="18087">MGRLFLEYVEDDDVAAKYTCSRCGADTASESGLLWEGFMGACTPALLFRNAVNIEPAGSERQEVLSTGRYTLLDVQCRCCRVPIGWRYITADSPDQRYKEGSYLLQQGALKRVACGERSSGSGLSSPGLSSPGLSSPASGGSPVSGSPVRQSHRPSPPRALAQLARLRE</sequence>
<feature type="domain" description="Yippee" evidence="5">
    <location>
        <begin position="16"/>
        <end position="114"/>
    </location>
</feature>
<evidence type="ECO:0000313" key="6">
    <source>
        <dbReference type="EMBL" id="KAI7844245.1"/>
    </source>
</evidence>
<evidence type="ECO:0000256" key="4">
    <source>
        <dbReference type="SAM" id="MobiDB-lite"/>
    </source>
</evidence>
<dbReference type="InterPro" id="IPR004910">
    <property type="entry name" value="Yippee/Mis18/Cereblon"/>
</dbReference>
<proteinExistence type="inferred from homology"/>
<reference evidence="6" key="1">
    <citation type="submission" date="2020-11" db="EMBL/GenBank/DDBJ databases">
        <title>Chlorella ohadii genome sequencing and assembly.</title>
        <authorList>
            <person name="Murik O."/>
            <person name="Treves H."/>
            <person name="Kedem I."/>
            <person name="Shotland Y."/>
            <person name="Kaplan A."/>
        </authorList>
    </citation>
    <scope>NUCLEOTIDE SEQUENCE</scope>
    <source>
        <strain evidence="6">1</strain>
    </source>
</reference>
<evidence type="ECO:0000256" key="3">
    <source>
        <dbReference type="ARBA" id="ARBA00022833"/>
    </source>
</evidence>
<evidence type="ECO:0000313" key="7">
    <source>
        <dbReference type="Proteomes" id="UP001205105"/>
    </source>
</evidence>
<dbReference type="InterPro" id="IPR034751">
    <property type="entry name" value="Yippee"/>
</dbReference>
<comment type="caution">
    <text evidence="6">The sequence shown here is derived from an EMBL/GenBank/DDBJ whole genome shotgun (WGS) entry which is preliminary data.</text>
</comment>
<dbReference type="PANTHER" id="PTHR13848">
    <property type="entry name" value="PROTEIN YIPPEE-LIKE CG15309-RELATED"/>
    <property type="match status" value="1"/>
</dbReference>
<dbReference type="AlphaFoldDB" id="A0AAD5DXY8"/>
<evidence type="ECO:0000256" key="1">
    <source>
        <dbReference type="ARBA" id="ARBA00005613"/>
    </source>
</evidence>
<feature type="compositionally biased region" description="Low complexity" evidence="4">
    <location>
        <begin position="119"/>
        <end position="148"/>
    </location>
</feature>
<dbReference type="Pfam" id="PF03226">
    <property type="entry name" value="Yippee-Mis18"/>
    <property type="match status" value="1"/>
</dbReference>
<comment type="similarity">
    <text evidence="1">Belongs to the yippee family.</text>
</comment>
<dbReference type="EMBL" id="JADXDR010000032">
    <property type="protein sequence ID" value="KAI7844245.1"/>
    <property type="molecule type" value="Genomic_DNA"/>
</dbReference>
<dbReference type="GO" id="GO:0046872">
    <property type="term" value="F:metal ion binding"/>
    <property type="evidence" value="ECO:0007669"/>
    <property type="project" value="UniProtKB-KW"/>
</dbReference>
<keyword evidence="2" id="KW-0479">Metal-binding</keyword>
<name>A0AAD5DXY8_9CHLO</name>
<keyword evidence="3" id="KW-0862">Zinc</keyword>
<dbReference type="Proteomes" id="UP001205105">
    <property type="component" value="Unassembled WGS sequence"/>
</dbReference>
<dbReference type="PROSITE" id="PS51792">
    <property type="entry name" value="YIPPEE"/>
    <property type="match status" value="1"/>
</dbReference>
<keyword evidence="7" id="KW-1185">Reference proteome</keyword>
<protein>
    <recommendedName>
        <fullName evidence="5">Yippee domain-containing protein</fullName>
    </recommendedName>
</protein>
<gene>
    <name evidence="6" type="ORF">COHA_002044</name>
</gene>
<accession>A0AAD5DXY8</accession>
<organism evidence="6 7">
    <name type="scientific">Chlorella ohadii</name>
    <dbReference type="NCBI Taxonomy" id="2649997"/>
    <lineage>
        <taxon>Eukaryota</taxon>
        <taxon>Viridiplantae</taxon>
        <taxon>Chlorophyta</taxon>
        <taxon>core chlorophytes</taxon>
        <taxon>Trebouxiophyceae</taxon>
        <taxon>Chlorellales</taxon>
        <taxon>Chlorellaceae</taxon>
        <taxon>Chlorella clade</taxon>
        <taxon>Chlorella</taxon>
    </lineage>
</organism>
<dbReference type="InterPro" id="IPR039058">
    <property type="entry name" value="Yippee_fam"/>
</dbReference>
<evidence type="ECO:0000256" key="2">
    <source>
        <dbReference type="ARBA" id="ARBA00022723"/>
    </source>
</evidence>